<protein>
    <submittedName>
        <fullName evidence="2">BolA domain UV induced protein Uvi31</fullName>
    </submittedName>
</protein>
<dbReference type="Pfam" id="PF01722">
    <property type="entry name" value="BolA"/>
    <property type="match status" value="1"/>
</dbReference>
<reference evidence="2 3" key="1">
    <citation type="submission" date="2024-01" db="EMBL/GenBank/DDBJ databases">
        <title>A draft genome for a cacao thread blight-causing isolate of Paramarasmius palmivorus.</title>
        <authorList>
            <person name="Baruah I.K."/>
            <person name="Bukari Y."/>
            <person name="Amoako-Attah I."/>
            <person name="Meinhardt L.W."/>
            <person name="Bailey B.A."/>
            <person name="Cohen S.P."/>
        </authorList>
    </citation>
    <scope>NUCLEOTIDE SEQUENCE [LARGE SCALE GENOMIC DNA]</scope>
    <source>
        <strain evidence="2 3">GH-12</strain>
    </source>
</reference>
<evidence type="ECO:0000256" key="1">
    <source>
        <dbReference type="RuleBase" id="RU003860"/>
    </source>
</evidence>
<dbReference type="Gene3D" id="3.30.300.90">
    <property type="entry name" value="BolA-like"/>
    <property type="match status" value="1"/>
</dbReference>
<comment type="similarity">
    <text evidence="1">Belongs to the BolA/IbaG family.</text>
</comment>
<accession>A0AAW0DL16</accession>
<dbReference type="EMBL" id="JAYKXP010000010">
    <property type="protein sequence ID" value="KAK7053487.1"/>
    <property type="molecule type" value="Genomic_DNA"/>
</dbReference>
<dbReference type="InterPro" id="IPR002634">
    <property type="entry name" value="BolA"/>
</dbReference>
<dbReference type="PANTHER" id="PTHR46230:SF7">
    <property type="entry name" value="BOLA-LIKE PROTEIN 1"/>
    <property type="match status" value="1"/>
</dbReference>
<dbReference type="InterPro" id="IPR036065">
    <property type="entry name" value="BolA-like_sf"/>
</dbReference>
<name>A0AAW0DL16_9AGAR</name>
<dbReference type="SUPFAM" id="SSF82657">
    <property type="entry name" value="BolA-like"/>
    <property type="match status" value="1"/>
</dbReference>
<comment type="caution">
    <text evidence="2">The sequence shown here is derived from an EMBL/GenBank/DDBJ whole genome shotgun (WGS) entry which is preliminary data.</text>
</comment>
<proteinExistence type="inferred from homology"/>
<dbReference type="GO" id="GO:0016226">
    <property type="term" value="P:iron-sulfur cluster assembly"/>
    <property type="evidence" value="ECO:0007669"/>
    <property type="project" value="TreeGrafter"/>
</dbReference>
<dbReference type="AlphaFoldDB" id="A0AAW0DL16"/>
<keyword evidence="3" id="KW-1185">Reference proteome</keyword>
<sequence length="113" mass="12463">MANQVTVDESGPVYTSINQKLSAALKPVEISVVNDSWQHRHHAAMRAQGGSNGETHFSINIVSEAFEGKTTIQRHRMIYDLLGEELQQGLHALSLRTKTPTEVRNLPPISTSS</sequence>
<gene>
    <name evidence="2" type="primary">uvi31</name>
    <name evidence="2" type="ORF">VNI00_004113</name>
</gene>
<dbReference type="PIRSF" id="PIRSF003113">
    <property type="entry name" value="BolA"/>
    <property type="match status" value="1"/>
</dbReference>
<organism evidence="2 3">
    <name type="scientific">Paramarasmius palmivorus</name>
    <dbReference type="NCBI Taxonomy" id="297713"/>
    <lineage>
        <taxon>Eukaryota</taxon>
        <taxon>Fungi</taxon>
        <taxon>Dikarya</taxon>
        <taxon>Basidiomycota</taxon>
        <taxon>Agaricomycotina</taxon>
        <taxon>Agaricomycetes</taxon>
        <taxon>Agaricomycetidae</taxon>
        <taxon>Agaricales</taxon>
        <taxon>Marasmiineae</taxon>
        <taxon>Marasmiaceae</taxon>
        <taxon>Paramarasmius</taxon>
    </lineage>
</organism>
<dbReference type="PANTHER" id="PTHR46230">
    <property type="match status" value="1"/>
</dbReference>
<evidence type="ECO:0000313" key="3">
    <source>
        <dbReference type="Proteomes" id="UP001383192"/>
    </source>
</evidence>
<dbReference type="Proteomes" id="UP001383192">
    <property type="component" value="Unassembled WGS sequence"/>
</dbReference>
<evidence type="ECO:0000313" key="2">
    <source>
        <dbReference type="EMBL" id="KAK7053487.1"/>
    </source>
</evidence>